<dbReference type="OrthoDB" id="145547at2"/>
<evidence type="ECO:0000259" key="1">
    <source>
        <dbReference type="Pfam" id="PF01590"/>
    </source>
</evidence>
<dbReference type="InterPro" id="IPR029016">
    <property type="entry name" value="GAF-like_dom_sf"/>
</dbReference>
<dbReference type="EMBL" id="CP035758">
    <property type="protein sequence ID" value="QBD74724.1"/>
    <property type="molecule type" value="Genomic_DNA"/>
</dbReference>
<evidence type="ECO:0000313" key="2">
    <source>
        <dbReference type="EMBL" id="QBD74724.1"/>
    </source>
</evidence>
<dbReference type="Proteomes" id="UP000290365">
    <property type="component" value="Chromosome"/>
</dbReference>
<reference evidence="2 3" key="1">
    <citation type="submission" date="2019-01" db="EMBL/GenBank/DDBJ databases">
        <title>Ktedonosporobacter rubrisoli SCAWS-G2.</title>
        <authorList>
            <person name="Huang Y."/>
            <person name="Yan B."/>
        </authorList>
    </citation>
    <scope>NUCLEOTIDE SEQUENCE [LARGE SCALE GENOMIC DNA]</scope>
    <source>
        <strain evidence="2 3">SCAWS-G2</strain>
    </source>
</reference>
<evidence type="ECO:0000313" key="3">
    <source>
        <dbReference type="Proteomes" id="UP000290365"/>
    </source>
</evidence>
<name>A0A4P6JI45_KTERU</name>
<proteinExistence type="predicted"/>
<dbReference type="Gene3D" id="3.30.450.40">
    <property type="match status" value="1"/>
</dbReference>
<feature type="domain" description="GAF" evidence="1">
    <location>
        <begin position="134"/>
        <end position="280"/>
    </location>
</feature>
<accession>A0A4P6JI45</accession>
<dbReference type="SUPFAM" id="SSF55781">
    <property type="entry name" value="GAF domain-like"/>
    <property type="match status" value="1"/>
</dbReference>
<dbReference type="Pfam" id="PF01590">
    <property type="entry name" value="GAF"/>
    <property type="match status" value="1"/>
</dbReference>
<dbReference type="KEGG" id="kbs:EPA93_01445"/>
<keyword evidence="3" id="KW-1185">Reference proteome</keyword>
<dbReference type="AlphaFoldDB" id="A0A4P6JI45"/>
<protein>
    <submittedName>
        <fullName evidence="2">GAF domain-containing protein</fullName>
    </submittedName>
</protein>
<sequence>MWVVTLQETFETFYIIGAAEKMQEAHPQNWRELLRDVIRDSAERQRIADALSINPITLLRWANGASNPRPANLRQLLSALPEHRELLMDLLSQEMREDILDEGSEHAEEVPLSFYQHVLNMYVTVPARLQFLMISRAILEQVFRQLDLHRQGGDIAVIACCMAPSGPAEPVRSLRECVSVEHSPTWQEHEEPLGYLGLESLEGYAVSTGRALVIYTSEELQTMFPSYADQKRQLACSAAHPICRQEKVAGCLTISSCQPHYFTPQRLKLIKAYAELLALAFEAANFYPFERISLGTMPPPDVQQTYLRSFRMRVTEAFQQAQRSQHLRPDIQQTEEQIWKQLEQELLEAGSHDK</sequence>
<gene>
    <name evidence="2" type="ORF">EPA93_01445</name>
</gene>
<organism evidence="2 3">
    <name type="scientific">Ktedonosporobacter rubrisoli</name>
    <dbReference type="NCBI Taxonomy" id="2509675"/>
    <lineage>
        <taxon>Bacteria</taxon>
        <taxon>Bacillati</taxon>
        <taxon>Chloroflexota</taxon>
        <taxon>Ktedonobacteria</taxon>
        <taxon>Ktedonobacterales</taxon>
        <taxon>Ktedonosporobacteraceae</taxon>
        <taxon>Ktedonosporobacter</taxon>
    </lineage>
</organism>
<dbReference type="InterPro" id="IPR003018">
    <property type="entry name" value="GAF"/>
</dbReference>